<gene>
    <name evidence="1" type="ORF">GCM10023230_20220</name>
</gene>
<protein>
    <submittedName>
        <fullName evidence="1">Uncharacterized protein</fullName>
    </submittedName>
</protein>
<accession>A0ABP8ZYV8</accession>
<sequence length="133" mass="14758">MVVTMAQTPKKKARIPKVNSTKDTILIYTVRTGIPKGIRIALPEINPDNTIHATEIYNTTGYWYKETLFLRIPPQKLKKPTSYPDQTSFQYVTITGEKCACTGGISGLGSGKCKGMLPNKGAIPYRIEIQIEP</sequence>
<dbReference type="EMBL" id="BAABIP010000017">
    <property type="protein sequence ID" value="GAA4770076.1"/>
    <property type="molecule type" value="Genomic_DNA"/>
</dbReference>
<organism evidence="1 2">
    <name type="scientific">Flavobacterium hankyongi</name>
    <dbReference type="NCBI Taxonomy" id="1176532"/>
    <lineage>
        <taxon>Bacteria</taxon>
        <taxon>Pseudomonadati</taxon>
        <taxon>Bacteroidota</taxon>
        <taxon>Flavobacteriia</taxon>
        <taxon>Flavobacteriales</taxon>
        <taxon>Flavobacteriaceae</taxon>
        <taxon>Flavobacterium</taxon>
    </lineage>
</organism>
<reference evidence="2" key="1">
    <citation type="journal article" date="2019" name="Int. J. Syst. Evol. Microbiol.">
        <title>The Global Catalogue of Microorganisms (GCM) 10K type strain sequencing project: providing services to taxonomists for standard genome sequencing and annotation.</title>
        <authorList>
            <consortium name="The Broad Institute Genomics Platform"/>
            <consortium name="The Broad Institute Genome Sequencing Center for Infectious Disease"/>
            <person name="Wu L."/>
            <person name="Ma J."/>
        </authorList>
    </citation>
    <scope>NUCLEOTIDE SEQUENCE [LARGE SCALE GENOMIC DNA]</scope>
    <source>
        <strain evidence="2">JCM 18198</strain>
    </source>
</reference>
<dbReference type="Proteomes" id="UP001500141">
    <property type="component" value="Unassembled WGS sequence"/>
</dbReference>
<comment type="caution">
    <text evidence="1">The sequence shown here is derived from an EMBL/GenBank/DDBJ whole genome shotgun (WGS) entry which is preliminary data.</text>
</comment>
<name>A0ABP8ZYV8_9FLAO</name>
<keyword evidence="2" id="KW-1185">Reference proteome</keyword>
<proteinExistence type="predicted"/>
<evidence type="ECO:0000313" key="1">
    <source>
        <dbReference type="EMBL" id="GAA4770076.1"/>
    </source>
</evidence>
<evidence type="ECO:0000313" key="2">
    <source>
        <dbReference type="Proteomes" id="UP001500141"/>
    </source>
</evidence>